<sequence>MFLVCNLNIAEVRVLPRIFCGLKLWKASFVEMLSVLSNIFYIERLKPSSQSLLSHIHFLVLKTLDFFCLIEMQHEEGFFNQTLSRQTNLSVETCLMKVSDLVLPTSHTKTTLTLGKEKKKRKEIKLHYRNRCGKKKERKNKRKRKKK</sequence>
<organism evidence="2">
    <name type="scientific">Cacopsylla melanoneura</name>
    <dbReference type="NCBI Taxonomy" id="428564"/>
    <lineage>
        <taxon>Eukaryota</taxon>
        <taxon>Metazoa</taxon>
        <taxon>Ecdysozoa</taxon>
        <taxon>Arthropoda</taxon>
        <taxon>Hexapoda</taxon>
        <taxon>Insecta</taxon>
        <taxon>Pterygota</taxon>
        <taxon>Neoptera</taxon>
        <taxon>Paraneoptera</taxon>
        <taxon>Hemiptera</taxon>
        <taxon>Sternorrhyncha</taxon>
        <taxon>Psylloidea</taxon>
        <taxon>Psyllidae</taxon>
        <taxon>Psyllinae</taxon>
        <taxon>Cacopsylla</taxon>
    </lineage>
</organism>
<protein>
    <submittedName>
        <fullName evidence="2">Uncharacterized protein</fullName>
    </submittedName>
</protein>
<reference evidence="2" key="1">
    <citation type="submission" date="2021-05" db="EMBL/GenBank/DDBJ databases">
        <authorList>
            <person name="Alioto T."/>
            <person name="Alioto T."/>
            <person name="Gomez Garrido J."/>
        </authorList>
    </citation>
    <scope>NUCLEOTIDE SEQUENCE</scope>
</reference>
<dbReference type="EMBL" id="HBUF01612216">
    <property type="protein sequence ID" value="CAG6778997.1"/>
    <property type="molecule type" value="Transcribed_RNA"/>
</dbReference>
<accession>A0A8D9B964</accession>
<evidence type="ECO:0000256" key="1">
    <source>
        <dbReference type="SAM" id="MobiDB-lite"/>
    </source>
</evidence>
<evidence type="ECO:0000313" key="2">
    <source>
        <dbReference type="EMBL" id="CAG6778997.1"/>
    </source>
</evidence>
<proteinExistence type="predicted"/>
<dbReference type="AlphaFoldDB" id="A0A8D9B964"/>
<name>A0A8D9B964_9HEMI</name>
<feature type="region of interest" description="Disordered" evidence="1">
    <location>
        <begin position="119"/>
        <end position="147"/>
    </location>
</feature>